<proteinExistence type="predicted"/>
<dbReference type="InterPro" id="IPR018649">
    <property type="entry name" value="SHOCT"/>
</dbReference>
<dbReference type="EMBL" id="MWPH01000002">
    <property type="protein sequence ID" value="OVE85228.1"/>
    <property type="molecule type" value="Genomic_DNA"/>
</dbReference>
<feature type="compositionally biased region" description="Basic and acidic residues" evidence="1">
    <location>
        <begin position="119"/>
        <end position="152"/>
    </location>
</feature>
<evidence type="ECO:0000256" key="1">
    <source>
        <dbReference type="SAM" id="MobiDB-lite"/>
    </source>
</evidence>
<dbReference type="AlphaFoldDB" id="A0A202EAN5"/>
<evidence type="ECO:0000256" key="2">
    <source>
        <dbReference type="SAM" id="Phobius"/>
    </source>
</evidence>
<dbReference type="OrthoDB" id="53394at2157"/>
<keyword evidence="2" id="KW-1133">Transmembrane helix</keyword>
<feature type="region of interest" description="Disordered" evidence="1">
    <location>
        <begin position="114"/>
        <end position="152"/>
    </location>
</feature>
<evidence type="ECO:0000259" key="3">
    <source>
        <dbReference type="Pfam" id="PF09851"/>
    </source>
</evidence>
<dbReference type="RefSeq" id="WP_054862496.1">
    <property type="nucleotide sequence ID" value="NZ_MWPH01000002.1"/>
</dbReference>
<comment type="caution">
    <text evidence="4">The sequence shown here is derived from an EMBL/GenBank/DDBJ whole genome shotgun (WGS) entry which is preliminary data.</text>
</comment>
<accession>A0A202EAN5</accession>
<organism evidence="4 5">
    <name type="scientific">Natronolimnobius baerhuensis</name>
    <dbReference type="NCBI Taxonomy" id="253108"/>
    <lineage>
        <taxon>Archaea</taxon>
        <taxon>Methanobacteriati</taxon>
        <taxon>Methanobacteriota</taxon>
        <taxon>Stenosarchaea group</taxon>
        <taxon>Halobacteria</taxon>
        <taxon>Halobacteriales</taxon>
        <taxon>Natrialbaceae</taxon>
        <taxon>Natronolimnobius</taxon>
    </lineage>
</organism>
<keyword evidence="2" id="KW-0812">Transmembrane</keyword>
<name>A0A202EAN5_9EURY</name>
<reference evidence="4 5" key="1">
    <citation type="submission" date="2017-02" db="EMBL/GenBank/DDBJ databases">
        <title>Natronthermophilus aegyptiacus gen. nov.,sp. nov., an aerobic, extremely halophilic alkalithermophilic archaeon isolated from the athalassohaline Wadi An Natrun, Egypt.</title>
        <authorList>
            <person name="Zhao B."/>
        </authorList>
    </citation>
    <scope>NUCLEOTIDE SEQUENCE [LARGE SCALE GENOMIC DNA]</scope>
    <source>
        <strain evidence="4 5">CGMCC 1.3597</strain>
    </source>
</reference>
<gene>
    <name evidence="4" type="ORF">B2G88_11125</name>
</gene>
<evidence type="ECO:0000313" key="5">
    <source>
        <dbReference type="Proteomes" id="UP000196084"/>
    </source>
</evidence>
<evidence type="ECO:0000313" key="4">
    <source>
        <dbReference type="EMBL" id="OVE85228.1"/>
    </source>
</evidence>
<dbReference type="Pfam" id="PF09851">
    <property type="entry name" value="SHOCT"/>
    <property type="match status" value="1"/>
</dbReference>
<keyword evidence="2" id="KW-0472">Membrane</keyword>
<keyword evidence="5" id="KW-1185">Reference proteome</keyword>
<feature type="domain" description="SHOCT" evidence="3">
    <location>
        <begin position="84"/>
        <end position="111"/>
    </location>
</feature>
<protein>
    <recommendedName>
        <fullName evidence="3">SHOCT domain-containing protein</fullName>
    </recommendedName>
</protein>
<feature type="transmembrane region" description="Helical" evidence="2">
    <location>
        <begin position="36"/>
        <end position="55"/>
    </location>
</feature>
<feature type="transmembrane region" description="Helical" evidence="2">
    <location>
        <begin position="12"/>
        <end position="30"/>
    </location>
</feature>
<sequence length="152" mass="17473">MGVDLREFVAEDLWLLIGLVTFVLISLAGVVGLEMLAGVLAIIGWFLLVPIFLFWGEEAAALMFDEDTAIGTKATDGDRDHDRDAFEELKHQYASGTISEAEFEHRLDRLLEADDAFEDGTRPDRSRTSRNNRTEPRDDRQRRERERDREFE</sequence>
<dbReference type="Proteomes" id="UP000196084">
    <property type="component" value="Unassembled WGS sequence"/>
</dbReference>